<protein>
    <submittedName>
        <fullName evidence="1">Uncharacterized protein</fullName>
    </submittedName>
</protein>
<proteinExistence type="predicted"/>
<gene>
    <name evidence="1" type="ORF">AJ79_09315</name>
</gene>
<keyword evidence="2" id="KW-1185">Reference proteome</keyword>
<sequence length="163" mass="19079">MSKNSDTYHWVTEVLERAIKLFNNDSSELLSFQIDAFNSYYDILREDEMSLAKRPKQRRNERQRVCDTLTDIFVNMGAEPFVLFTLAVPRSRLNAAAQKSILLKLRSWWKSTSQPRGLTLVVKNLCEAKSIEPLVSSYRHSWKTAFEPNSIQPWTPHWPLSFR</sequence>
<accession>A0A2B7WKV8</accession>
<organism evidence="1 2">
    <name type="scientific">Helicocarpus griseus UAMH5409</name>
    <dbReference type="NCBI Taxonomy" id="1447875"/>
    <lineage>
        <taxon>Eukaryota</taxon>
        <taxon>Fungi</taxon>
        <taxon>Dikarya</taxon>
        <taxon>Ascomycota</taxon>
        <taxon>Pezizomycotina</taxon>
        <taxon>Eurotiomycetes</taxon>
        <taxon>Eurotiomycetidae</taxon>
        <taxon>Onygenales</taxon>
        <taxon>Ajellomycetaceae</taxon>
        <taxon>Helicocarpus</taxon>
    </lineage>
</organism>
<name>A0A2B7WKV8_9EURO</name>
<evidence type="ECO:0000313" key="1">
    <source>
        <dbReference type="EMBL" id="PGG97178.1"/>
    </source>
</evidence>
<dbReference type="EMBL" id="PDNB01000255">
    <property type="protein sequence ID" value="PGG97178.1"/>
    <property type="molecule type" value="Genomic_DNA"/>
</dbReference>
<dbReference type="AlphaFoldDB" id="A0A2B7WKV8"/>
<dbReference type="Proteomes" id="UP000223968">
    <property type="component" value="Unassembled WGS sequence"/>
</dbReference>
<evidence type="ECO:0000313" key="2">
    <source>
        <dbReference type="Proteomes" id="UP000223968"/>
    </source>
</evidence>
<dbReference type="OrthoDB" id="4540678at2759"/>
<comment type="caution">
    <text evidence="1">The sequence shown here is derived from an EMBL/GenBank/DDBJ whole genome shotgun (WGS) entry which is preliminary data.</text>
</comment>
<dbReference type="STRING" id="1447875.A0A2B7WKV8"/>
<reference evidence="1 2" key="1">
    <citation type="submission" date="2017-10" db="EMBL/GenBank/DDBJ databases">
        <title>Comparative genomics in systemic dimorphic fungi from Ajellomycetaceae.</title>
        <authorList>
            <person name="Munoz J.F."/>
            <person name="Mcewen J.G."/>
            <person name="Clay O.K."/>
            <person name="Cuomo C.A."/>
        </authorList>
    </citation>
    <scope>NUCLEOTIDE SEQUENCE [LARGE SCALE GENOMIC DNA]</scope>
    <source>
        <strain evidence="1 2">UAMH5409</strain>
    </source>
</reference>